<dbReference type="InterPro" id="IPR029044">
    <property type="entry name" value="Nucleotide-diphossugar_trans"/>
</dbReference>
<name>A0A9E4ZX64_9EURY</name>
<dbReference type="InterPro" id="IPR050256">
    <property type="entry name" value="Glycosyltransferase_2"/>
</dbReference>
<gene>
    <name evidence="2" type="ORF">O3H54_13915</name>
</gene>
<dbReference type="InterPro" id="IPR001173">
    <property type="entry name" value="Glyco_trans_2-like"/>
</dbReference>
<dbReference type="CDD" id="cd04179">
    <property type="entry name" value="DPM_DPG-synthase_like"/>
    <property type="match status" value="1"/>
</dbReference>
<evidence type="ECO:0000313" key="2">
    <source>
        <dbReference type="EMBL" id="MCZ3366979.1"/>
    </source>
</evidence>
<protein>
    <submittedName>
        <fullName evidence="2">Glycosyltransferase family 2 protein</fullName>
    </submittedName>
</protein>
<evidence type="ECO:0000259" key="1">
    <source>
        <dbReference type="Pfam" id="PF00535"/>
    </source>
</evidence>
<dbReference type="SUPFAM" id="SSF53448">
    <property type="entry name" value="Nucleotide-diphospho-sugar transferases"/>
    <property type="match status" value="1"/>
</dbReference>
<dbReference type="PANTHER" id="PTHR48090:SF7">
    <property type="entry name" value="RFBJ PROTEIN"/>
    <property type="match status" value="1"/>
</dbReference>
<dbReference type="RefSeq" id="WP_245611215.1">
    <property type="nucleotide sequence ID" value="NZ_JAPVER010000020.1"/>
</dbReference>
<dbReference type="PANTHER" id="PTHR48090">
    <property type="entry name" value="UNDECAPRENYL-PHOSPHATE 4-DEOXY-4-FORMAMIDO-L-ARABINOSE TRANSFERASE-RELATED"/>
    <property type="match status" value="1"/>
</dbReference>
<comment type="caution">
    <text evidence="2">The sequence shown here is derived from an EMBL/GenBank/DDBJ whole genome shotgun (WGS) entry which is preliminary data.</text>
</comment>
<dbReference type="Gene3D" id="3.90.550.10">
    <property type="entry name" value="Spore Coat Polysaccharide Biosynthesis Protein SpsA, Chain A"/>
    <property type="match status" value="1"/>
</dbReference>
<dbReference type="EMBL" id="JAPVER010000020">
    <property type="protein sequence ID" value="MCZ3366979.1"/>
    <property type="molecule type" value="Genomic_DNA"/>
</dbReference>
<keyword evidence="3" id="KW-1185">Reference proteome</keyword>
<dbReference type="Pfam" id="PF00535">
    <property type="entry name" value="Glycos_transf_2"/>
    <property type="match status" value="1"/>
</dbReference>
<sequence>MDSKNLYENTLFEELDYLKDIELYSQRYSNKLTVNRVFDEKYYHSMRHVTFLLPAYNEEQSIGPLVKNIRRYPKSKVIVVDNNSKDKTAYVAKKSGANVLKERKQGKAHAIKRGFENVKSDFIVMLDADNTYDPEDAQKLLKPLMDGKADVVLGSRLLGKREKGSISRFNLVGNRLLSFFASILFSKVSDVCTGYWAFQRKVIDSLLQEGIDSDGFDLEVEMFSKISNNNFRVLEIPINYKNRLDSPKLNGLNDGIKIFKRMLSYWIKTRRVRR</sequence>
<organism evidence="2 3">
    <name type="scientific">Methanobacterium veterum</name>
    <dbReference type="NCBI Taxonomy" id="408577"/>
    <lineage>
        <taxon>Archaea</taxon>
        <taxon>Methanobacteriati</taxon>
        <taxon>Methanobacteriota</taxon>
        <taxon>Methanomada group</taxon>
        <taxon>Methanobacteria</taxon>
        <taxon>Methanobacteriales</taxon>
        <taxon>Methanobacteriaceae</taxon>
        <taxon>Methanobacterium</taxon>
    </lineage>
</organism>
<accession>A0A9E4ZX64</accession>
<reference evidence="2" key="1">
    <citation type="submission" date="2022-12" db="EMBL/GenBank/DDBJ databases">
        <title>Reclassification of two methanogenic archaea species isolated from the Kolyma lowland permafrost.</title>
        <authorList>
            <person name="Trubitsyn V.E."/>
            <person name="Rivkina E.M."/>
            <person name="Shcherbakova V.A."/>
        </authorList>
    </citation>
    <scope>NUCLEOTIDE SEQUENCE</scope>
    <source>
        <strain evidence="2">M2</strain>
    </source>
</reference>
<dbReference type="AlphaFoldDB" id="A0A9E4ZX64"/>
<feature type="domain" description="Glycosyltransferase 2-like" evidence="1">
    <location>
        <begin position="52"/>
        <end position="206"/>
    </location>
</feature>
<proteinExistence type="predicted"/>
<dbReference type="Proteomes" id="UP001068021">
    <property type="component" value="Unassembled WGS sequence"/>
</dbReference>
<evidence type="ECO:0000313" key="3">
    <source>
        <dbReference type="Proteomes" id="UP001068021"/>
    </source>
</evidence>